<feature type="transmembrane region" description="Helical" evidence="1">
    <location>
        <begin position="20"/>
        <end position="43"/>
    </location>
</feature>
<organism evidence="3 4">
    <name type="scientific">Vibrio mangrovi</name>
    <dbReference type="NCBI Taxonomy" id="474394"/>
    <lineage>
        <taxon>Bacteria</taxon>
        <taxon>Pseudomonadati</taxon>
        <taxon>Pseudomonadota</taxon>
        <taxon>Gammaproteobacteria</taxon>
        <taxon>Vibrionales</taxon>
        <taxon>Vibrionaceae</taxon>
        <taxon>Vibrio</taxon>
    </lineage>
</organism>
<evidence type="ECO:0000313" key="5">
    <source>
        <dbReference type="Proteomes" id="UP001283366"/>
    </source>
</evidence>
<keyword evidence="5" id="KW-1185">Reference proteome</keyword>
<dbReference type="EMBL" id="FXXI01000012">
    <property type="protein sequence ID" value="SMS02743.1"/>
    <property type="molecule type" value="Genomic_DNA"/>
</dbReference>
<evidence type="ECO:0000313" key="3">
    <source>
        <dbReference type="EMBL" id="SMS02743.1"/>
    </source>
</evidence>
<protein>
    <submittedName>
        <fullName evidence="2">Flp family type IVb pilin</fullName>
    </submittedName>
</protein>
<dbReference type="Proteomes" id="UP001283366">
    <property type="component" value="Unassembled WGS sequence"/>
</dbReference>
<evidence type="ECO:0000313" key="2">
    <source>
        <dbReference type="EMBL" id="MDW6002358.1"/>
    </source>
</evidence>
<reference evidence="3 4" key="1">
    <citation type="submission" date="2017-05" db="EMBL/GenBank/DDBJ databases">
        <authorList>
            <person name="Song R."/>
            <person name="Chenine A.L."/>
            <person name="Ruprecht R.M."/>
        </authorList>
    </citation>
    <scope>NUCLEOTIDE SEQUENCE [LARGE SCALE GENOMIC DNA]</scope>
    <source>
        <strain evidence="3 4">CECT 7927</strain>
    </source>
</reference>
<accession>A0A1Y6J358</accession>
<name>A0A1Y6J358_9VIBR</name>
<reference evidence="2 5" key="2">
    <citation type="submission" date="2023-11" db="EMBL/GenBank/DDBJ databases">
        <title>Plant-associative lifestyle of Vibrio porteresiae and its evolutionary dynamics.</title>
        <authorList>
            <person name="Rameshkumar N."/>
            <person name="Kirti K."/>
        </authorList>
    </citation>
    <scope>NUCLEOTIDE SEQUENCE [LARGE SCALE GENOMIC DNA]</scope>
    <source>
        <strain evidence="2 5">MSSRF38</strain>
    </source>
</reference>
<gene>
    <name evidence="2" type="ORF">SBX37_05700</name>
    <name evidence="3" type="ORF">VIM7927_04083</name>
</gene>
<keyword evidence="1" id="KW-0812">Transmembrane</keyword>
<dbReference type="Proteomes" id="UP000196125">
    <property type="component" value="Unassembled WGS sequence"/>
</dbReference>
<dbReference type="AlphaFoldDB" id="A0A1Y6J358"/>
<sequence length="50" mass="5669">MLRHIIRFIFDEEGLSVVEYVISAALLSVVLVTVFSAWGNALLQELMNLF</sequence>
<evidence type="ECO:0000313" key="4">
    <source>
        <dbReference type="Proteomes" id="UP000196125"/>
    </source>
</evidence>
<dbReference type="RefSeq" id="WP_143693302.1">
    <property type="nucleotide sequence ID" value="NZ_AP024883.1"/>
</dbReference>
<keyword evidence="1" id="KW-1133">Transmembrane helix</keyword>
<keyword evidence="1" id="KW-0472">Membrane</keyword>
<dbReference type="EMBL" id="JAWRCO010000001">
    <property type="protein sequence ID" value="MDW6002358.1"/>
    <property type="molecule type" value="Genomic_DNA"/>
</dbReference>
<evidence type="ECO:0000256" key="1">
    <source>
        <dbReference type="SAM" id="Phobius"/>
    </source>
</evidence>
<proteinExistence type="predicted"/>